<name>A0ABM5V3S7_9BURK</name>
<sequence>MATLQYSTFLNSGTYDDVEALNQHVVLGQVAFSAMLKTKSRATRNRFDRKIADFVILSKAFEVLAVIELDDASHKNRERLDRERQALLTDAGYRVIRYNNVPNVEQVRKDFGIVAQDKYQLQPPNTFTSL</sequence>
<reference evidence="3" key="1">
    <citation type="journal article" date="2015" name="Genome Announc.">
        <title>Complete Genome Sequence of Herbaspirillum hiltneri N3 (DSM 17495), Isolated from Surface-Sterilized Wheat Roots.</title>
        <authorList>
            <person name="Guizelini D."/>
            <person name="Saizaki P.M."/>
            <person name="Coimbra N.A."/>
            <person name="Weiss V.A."/>
            <person name="Faoro H."/>
            <person name="Sfeir M.Z."/>
            <person name="Baura V.A."/>
            <person name="Monteiro R.A."/>
            <person name="Chubatsu L.S."/>
            <person name="Souza E.M."/>
            <person name="Cruz L.M."/>
            <person name="Pedrosa F.O."/>
            <person name="Raittz R.T."/>
            <person name="Marchaukoski J.N."/>
            <person name="Steffens M.B."/>
        </authorList>
    </citation>
    <scope>NUCLEOTIDE SEQUENCE [LARGE SCALE GENOMIC DNA]</scope>
    <source>
        <strain evidence="3">N3</strain>
    </source>
</reference>
<evidence type="ECO:0000313" key="3">
    <source>
        <dbReference type="Proteomes" id="UP000063429"/>
    </source>
</evidence>
<feature type="domain" description="DUF2726" evidence="1">
    <location>
        <begin position="23"/>
        <end position="111"/>
    </location>
</feature>
<dbReference type="Proteomes" id="UP000063429">
    <property type="component" value="Chromosome"/>
</dbReference>
<protein>
    <recommendedName>
        <fullName evidence="1">DUF2726 domain-containing protein</fullName>
    </recommendedName>
</protein>
<dbReference type="Pfam" id="PF10881">
    <property type="entry name" value="DUF2726"/>
    <property type="match status" value="1"/>
</dbReference>
<evidence type="ECO:0000259" key="1">
    <source>
        <dbReference type="Pfam" id="PF10881"/>
    </source>
</evidence>
<dbReference type="InterPro" id="IPR024402">
    <property type="entry name" value="DUF2726"/>
</dbReference>
<keyword evidence="3" id="KW-1185">Reference proteome</keyword>
<proteinExistence type="predicted"/>
<gene>
    <name evidence="2" type="ORF">F506_17800</name>
</gene>
<evidence type="ECO:0000313" key="2">
    <source>
        <dbReference type="EMBL" id="AKZ64272.1"/>
    </source>
</evidence>
<accession>A0ABM5V3S7</accession>
<dbReference type="EMBL" id="CP011409">
    <property type="protein sequence ID" value="AKZ64272.1"/>
    <property type="molecule type" value="Genomic_DNA"/>
</dbReference>
<organism evidence="2 3">
    <name type="scientific">Herbaspirillum hiltneri N3</name>
    <dbReference type="NCBI Taxonomy" id="1262470"/>
    <lineage>
        <taxon>Bacteria</taxon>
        <taxon>Pseudomonadati</taxon>
        <taxon>Pseudomonadota</taxon>
        <taxon>Betaproteobacteria</taxon>
        <taxon>Burkholderiales</taxon>
        <taxon>Oxalobacteraceae</taxon>
        <taxon>Herbaspirillum</taxon>
    </lineage>
</organism>